<evidence type="ECO:0000313" key="7">
    <source>
        <dbReference type="Proteomes" id="UP001197236"/>
    </source>
</evidence>
<evidence type="ECO:0000313" key="6">
    <source>
        <dbReference type="EMBL" id="MBW1256053.1"/>
    </source>
</evidence>
<comment type="similarity">
    <text evidence="4">Belongs to the disproportionating enzyme family.</text>
</comment>
<evidence type="ECO:0000259" key="5">
    <source>
        <dbReference type="Pfam" id="PF21226"/>
    </source>
</evidence>
<organism evidence="6 7">
    <name type="scientific">Pantoea allii</name>
    <dbReference type="NCBI Taxonomy" id="574096"/>
    <lineage>
        <taxon>Bacteria</taxon>
        <taxon>Pseudomonadati</taxon>
        <taxon>Pseudomonadota</taxon>
        <taxon>Gammaproteobacteria</taxon>
        <taxon>Enterobacterales</taxon>
        <taxon>Erwiniaceae</taxon>
        <taxon>Pantoea</taxon>
    </lineage>
</organism>
<dbReference type="InterPro" id="IPR018247">
    <property type="entry name" value="EF_Hand_1_Ca_BS"/>
</dbReference>
<dbReference type="Proteomes" id="UP001197236">
    <property type="component" value="Unassembled WGS sequence"/>
</dbReference>
<dbReference type="PANTHER" id="PTHR32438">
    <property type="entry name" value="4-ALPHA-GLUCANOTRANSFERASE DPE1, CHLOROPLASTIC/AMYLOPLASTIC"/>
    <property type="match status" value="1"/>
</dbReference>
<keyword evidence="2 4" id="KW-0808">Transferase</keyword>
<evidence type="ECO:0000256" key="1">
    <source>
        <dbReference type="ARBA" id="ARBA00022676"/>
    </source>
</evidence>
<dbReference type="InterPro" id="IPR003385">
    <property type="entry name" value="Glyco_hydro_77"/>
</dbReference>
<protein>
    <recommendedName>
        <fullName evidence="4">4-alpha-glucanotransferase</fullName>
        <ecNumber evidence="4">2.4.1.25</ecNumber>
    </recommendedName>
    <alternativeName>
        <fullName evidence="4">Amylomaltase</fullName>
    </alternativeName>
    <alternativeName>
        <fullName evidence="4">Disproportionating enzyme</fullName>
    </alternativeName>
</protein>
<keyword evidence="3 4" id="KW-0119">Carbohydrate metabolism</keyword>
<dbReference type="EC" id="2.4.1.25" evidence="4"/>
<keyword evidence="7" id="KW-1185">Reference proteome</keyword>
<dbReference type="NCBIfam" id="NF008274">
    <property type="entry name" value="PRK11052.1"/>
    <property type="match status" value="1"/>
</dbReference>
<evidence type="ECO:0000256" key="3">
    <source>
        <dbReference type="ARBA" id="ARBA00023277"/>
    </source>
</evidence>
<comment type="caution">
    <text evidence="6">The sequence shown here is derived from an EMBL/GenBank/DDBJ whole genome shotgun (WGS) entry which is preliminary data.</text>
</comment>
<dbReference type="EMBL" id="JAHVXZ010000001">
    <property type="protein sequence ID" value="MBW1256053.1"/>
    <property type="molecule type" value="Genomic_DNA"/>
</dbReference>
<sequence>MKPLHYPAGIGRIATDYIDAHGAVRQVSALTRQRLLAAMQPGSASEMIPPVAVFTQGKPITLTPSLSGPARWCLESEAGERWSGHAEPGQPLALPDLPEGYHRLTVILDAQCTTCQIIVTPSRCYEPDALRRGEKCWGTCVQLYSLRSAQNWGIGDFADLRLMVNEVGLRGGAFVGLNPLHALFPALPEQASPYSPSSRRWLNVLYICVPEVEDFNLSDAAQRWWQSADTQNTLRQARHTQWVDYAAVASLKLNALQFAWQRFMQRDKDDSQVVAFDDFVVQGGESLLHQGLFDALQARLIKEDPLRHGWQTWPLAYQQPDTAAVHAFRIEHGDEIRFYLWLQWLAASQFSACWRDSQQHPMAPGLYRDLAVGVAAGGSETWSQRALYCLDASVGAPPDILGPLGQNWGLPPMDPQGLYDRAYEPWITLLRANMRDCGALRIDHVMALLRLWWIPQGETAASGAYVAYPIDDLLAILALESQRHRCMVIGEDLGTVPEAIVDKLHNAGVYSYKVLYFEQTSHKGFRPPAAWPRQAMAVATTHDMPTLRGWWQRDDLTLGSELGLYPDKTVLAGLYHQRRTARLALLQSLKRHAYLKDRAYVQVNSPQMSRLLNRVVHHYLADSTSALLGLQPEDWLDMASPVNVPGTVAAYPNWRRKLSMSLEAMFADAQINALLNEITRRRNGKK</sequence>
<feature type="domain" description="MalQ N-terminal beta-sandwich" evidence="5">
    <location>
        <begin position="48"/>
        <end position="121"/>
    </location>
</feature>
<dbReference type="GO" id="GO:0004134">
    <property type="term" value="F:4-alpha-glucanotransferase activity"/>
    <property type="evidence" value="ECO:0007669"/>
    <property type="project" value="UniProtKB-EC"/>
</dbReference>
<name>A0ABS6VB69_9GAMM</name>
<accession>A0ABS6VB69</accession>
<dbReference type="PANTHER" id="PTHR32438:SF5">
    <property type="entry name" value="4-ALPHA-GLUCANOTRANSFERASE DPE1, CHLOROPLASTIC_AMYLOPLASTIC"/>
    <property type="match status" value="1"/>
</dbReference>
<dbReference type="NCBIfam" id="TIGR00217">
    <property type="entry name" value="malQ"/>
    <property type="match status" value="1"/>
</dbReference>
<dbReference type="Pfam" id="PF02446">
    <property type="entry name" value="Glyco_hydro_77"/>
    <property type="match status" value="1"/>
</dbReference>
<proteinExistence type="inferred from homology"/>
<comment type="catalytic activity">
    <reaction evidence="4">
        <text>Transfers a segment of a (1-&gt;4)-alpha-D-glucan to a new position in an acceptor, which may be glucose or a (1-&gt;4)-alpha-D-glucan.</text>
        <dbReference type="EC" id="2.4.1.25"/>
    </reaction>
</comment>
<keyword evidence="1 4" id="KW-0328">Glycosyltransferase</keyword>
<evidence type="ECO:0000256" key="4">
    <source>
        <dbReference type="RuleBase" id="RU361207"/>
    </source>
</evidence>
<dbReference type="Pfam" id="PF21226">
    <property type="entry name" value="MalQ_N"/>
    <property type="match status" value="1"/>
</dbReference>
<reference evidence="6 7" key="1">
    <citation type="submission" date="2021-07" db="EMBL/GenBank/DDBJ databases">
        <title>A novel phosphonate cluster across the Pantoea species complex is important for pathogenicity in onion.</title>
        <authorList>
            <person name="Zhao M."/>
            <person name="Stice S."/>
            <person name="Shin G.Y."/>
            <person name="Coutinho T."/>
            <person name="Gitaitis R."/>
            <person name="Kvitko B."/>
            <person name="Dutta B."/>
        </authorList>
    </citation>
    <scope>NUCLEOTIDE SEQUENCE [LARGE SCALE GENOMIC DNA]</scope>
    <source>
        <strain evidence="6 7">BD 382</strain>
    </source>
</reference>
<dbReference type="PROSITE" id="PS00018">
    <property type="entry name" value="EF_HAND_1"/>
    <property type="match status" value="1"/>
</dbReference>
<dbReference type="RefSeq" id="WP_218994531.1">
    <property type="nucleotide sequence ID" value="NZ_JAHVXU010000001.1"/>
</dbReference>
<evidence type="ECO:0000256" key="2">
    <source>
        <dbReference type="ARBA" id="ARBA00022679"/>
    </source>
</evidence>
<gene>
    <name evidence="6" type="primary">malQ</name>
    <name evidence="6" type="ORF">KYI95_02335</name>
</gene>
<dbReference type="InterPro" id="IPR048458">
    <property type="entry name" value="MalQ_N"/>
</dbReference>